<proteinExistence type="predicted"/>
<dbReference type="InParanoid" id="A0A1S3HJX1"/>
<feature type="domain" description="EF-hand" evidence="4">
    <location>
        <begin position="82"/>
        <end position="117"/>
    </location>
</feature>
<organism evidence="5 6">
    <name type="scientific">Lingula anatina</name>
    <name type="common">Brachiopod</name>
    <name type="synonym">Lingula unguis</name>
    <dbReference type="NCBI Taxonomy" id="7574"/>
    <lineage>
        <taxon>Eukaryota</taxon>
        <taxon>Metazoa</taxon>
        <taxon>Spiralia</taxon>
        <taxon>Lophotrochozoa</taxon>
        <taxon>Brachiopoda</taxon>
        <taxon>Linguliformea</taxon>
        <taxon>Lingulata</taxon>
        <taxon>Lingulida</taxon>
        <taxon>Linguloidea</taxon>
        <taxon>Lingulidae</taxon>
        <taxon>Lingula</taxon>
    </lineage>
</organism>
<dbReference type="Proteomes" id="UP000085678">
    <property type="component" value="Unplaced"/>
</dbReference>
<dbReference type="GO" id="GO:0043226">
    <property type="term" value="C:organelle"/>
    <property type="evidence" value="ECO:0007669"/>
    <property type="project" value="UniProtKB-ARBA"/>
</dbReference>
<dbReference type="GeneID" id="106155849"/>
<feature type="compositionally biased region" description="Basic residues" evidence="3">
    <location>
        <begin position="19"/>
        <end position="42"/>
    </location>
</feature>
<feature type="region of interest" description="Disordered" evidence="3">
    <location>
        <begin position="54"/>
        <end position="77"/>
    </location>
</feature>
<dbReference type="GO" id="GO:0005509">
    <property type="term" value="F:calcium ion binding"/>
    <property type="evidence" value="ECO:0007669"/>
    <property type="project" value="InterPro"/>
</dbReference>
<dbReference type="PANTHER" id="PTHR47500:SF3">
    <property type="entry name" value="EF-HAND DOMAIN-CONTAINING PROTEIN"/>
    <property type="match status" value="1"/>
</dbReference>
<dbReference type="FunFam" id="1.10.238.10:FF:000178">
    <property type="entry name" value="Calmodulin-2 A"/>
    <property type="match status" value="1"/>
</dbReference>
<gene>
    <name evidence="6" type="primary">LOC106155849</name>
</gene>
<keyword evidence="2" id="KW-0106">Calcium</keyword>
<dbReference type="PROSITE" id="PS00018">
    <property type="entry name" value="EF_HAND_1"/>
    <property type="match status" value="2"/>
</dbReference>
<reference evidence="6" key="1">
    <citation type="submission" date="2025-08" db="UniProtKB">
        <authorList>
            <consortium name="RefSeq"/>
        </authorList>
    </citation>
    <scope>IDENTIFICATION</scope>
    <source>
        <tissue evidence="6">Gonads</tissue>
    </source>
</reference>
<dbReference type="KEGG" id="lak:106155849"/>
<dbReference type="InterPro" id="IPR002048">
    <property type="entry name" value="EF_hand_dom"/>
</dbReference>
<evidence type="ECO:0000313" key="6">
    <source>
        <dbReference type="RefSeq" id="XP_013386317.1"/>
    </source>
</evidence>
<dbReference type="SUPFAM" id="SSF47473">
    <property type="entry name" value="EF-hand"/>
    <property type="match status" value="1"/>
</dbReference>
<feature type="region of interest" description="Disordered" evidence="3">
    <location>
        <begin position="1"/>
        <end position="42"/>
    </location>
</feature>
<evidence type="ECO:0000313" key="5">
    <source>
        <dbReference type="Proteomes" id="UP000085678"/>
    </source>
</evidence>
<dbReference type="Pfam" id="PF13499">
    <property type="entry name" value="EF-hand_7"/>
    <property type="match status" value="1"/>
</dbReference>
<keyword evidence="1" id="KW-0677">Repeat</keyword>
<evidence type="ECO:0000256" key="1">
    <source>
        <dbReference type="ARBA" id="ARBA00022737"/>
    </source>
</evidence>
<name>A0A1S3HJX1_LINAN</name>
<dbReference type="Gene3D" id="1.10.238.10">
    <property type="entry name" value="EF-hand"/>
    <property type="match status" value="1"/>
</dbReference>
<dbReference type="STRING" id="7574.A0A1S3HJX1"/>
<dbReference type="AlphaFoldDB" id="A0A1S3HJX1"/>
<keyword evidence="5" id="KW-1185">Reference proteome</keyword>
<sequence>MSEQRKKSHNYQNPGNWYKGRRNAISKDVARKRKQSQSKKNHHFHLSVVNYDSNATSKGEGLKNLPRSSTHSEKSNAELTSSQIAAFREIFDLFDSNGGGTIDAEEFDKTLRSVGVALSHDEIREIMCKIDKDQSGEIDFEEFLEIMTSTEQFLEAFANNHADEKESRGSDVLYDALTRFLKSCALANMDEIVGFYHTTYKHVQAPHVVGYYAAGARVIGLNEKELVQHFENIRAHNAAYGEKYEKSPYAQQPHVIPSGRTSYKHNMARNTKKNRKRGKIKIKVLLKHPEAEQSPDMGRLSDSFPRVSCIGQRQENMPHERDYLRPLDPRNRRNGWMTHRLKHTWVRLPGIHLKDTRRFDTLTAEDLPNIRTSVAVAKKAYQSHLREEQQCETMQHWKALKPTAIHSRMLRNHFRQVFCAYSAV</sequence>
<dbReference type="OMA" id="AYMNRNT"/>
<dbReference type="PRINTS" id="PR00450">
    <property type="entry name" value="RECOVERIN"/>
</dbReference>
<dbReference type="PANTHER" id="PTHR47500">
    <property type="entry name" value="EF-HAND CALCIUM-BINDING DOMAIN-CONTAINING PROTEIN"/>
    <property type="match status" value="1"/>
</dbReference>
<feature type="domain" description="EF-hand" evidence="4">
    <location>
        <begin position="118"/>
        <end position="153"/>
    </location>
</feature>
<dbReference type="CDD" id="cd00051">
    <property type="entry name" value="EFh"/>
    <property type="match status" value="1"/>
</dbReference>
<dbReference type="InterPro" id="IPR043520">
    <property type="entry name" value="SPT21"/>
</dbReference>
<dbReference type="InterPro" id="IPR011992">
    <property type="entry name" value="EF-hand-dom_pair"/>
</dbReference>
<dbReference type="OrthoDB" id="5988051at2759"/>
<accession>A0A1S3HJX1</accession>
<evidence type="ECO:0000259" key="4">
    <source>
        <dbReference type="PROSITE" id="PS50222"/>
    </source>
</evidence>
<dbReference type="PROSITE" id="PS50222">
    <property type="entry name" value="EF_HAND_2"/>
    <property type="match status" value="2"/>
</dbReference>
<dbReference type="RefSeq" id="XP_013386317.1">
    <property type="nucleotide sequence ID" value="XM_013530863.1"/>
</dbReference>
<evidence type="ECO:0000256" key="2">
    <source>
        <dbReference type="ARBA" id="ARBA00022837"/>
    </source>
</evidence>
<dbReference type="SMART" id="SM00054">
    <property type="entry name" value="EFh"/>
    <property type="match status" value="2"/>
</dbReference>
<evidence type="ECO:0000256" key="3">
    <source>
        <dbReference type="SAM" id="MobiDB-lite"/>
    </source>
</evidence>
<protein>
    <submittedName>
        <fullName evidence="6">Uncharacterized protein LOC106155849</fullName>
    </submittedName>
</protein>
<dbReference type="InterPro" id="IPR018247">
    <property type="entry name" value="EF_Hand_1_Ca_BS"/>
</dbReference>